<dbReference type="InterPro" id="IPR036249">
    <property type="entry name" value="Thioredoxin-like_sf"/>
</dbReference>
<reference evidence="2" key="2">
    <citation type="submission" date="2020-09" db="EMBL/GenBank/DDBJ databases">
        <authorList>
            <person name="Sun Q."/>
            <person name="Zhou Y."/>
        </authorList>
    </citation>
    <scope>NUCLEOTIDE SEQUENCE</scope>
    <source>
        <strain evidence="2">CGMCC 1.15320</strain>
    </source>
</reference>
<evidence type="ECO:0000259" key="1">
    <source>
        <dbReference type="PROSITE" id="PS50404"/>
    </source>
</evidence>
<dbReference type="SFLD" id="SFLDG01150">
    <property type="entry name" value="Main.1:_Beta-like"/>
    <property type="match status" value="1"/>
</dbReference>
<dbReference type="SUPFAM" id="SSF47616">
    <property type="entry name" value="GST C-terminal domain-like"/>
    <property type="match status" value="1"/>
</dbReference>
<feature type="domain" description="GST N-terminal" evidence="1">
    <location>
        <begin position="1"/>
        <end position="78"/>
    </location>
</feature>
<dbReference type="SUPFAM" id="SSF52833">
    <property type="entry name" value="Thioredoxin-like"/>
    <property type="match status" value="1"/>
</dbReference>
<keyword evidence="3" id="KW-1185">Reference proteome</keyword>
<dbReference type="SFLD" id="SFLDG00358">
    <property type="entry name" value="Main_(cytGST)"/>
    <property type="match status" value="1"/>
</dbReference>
<evidence type="ECO:0000313" key="3">
    <source>
        <dbReference type="Proteomes" id="UP000636264"/>
    </source>
</evidence>
<dbReference type="SFLD" id="SFLDS00019">
    <property type="entry name" value="Glutathione_Transferase_(cytos"/>
    <property type="match status" value="1"/>
</dbReference>
<dbReference type="InterPro" id="IPR036282">
    <property type="entry name" value="Glutathione-S-Trfase_C_sf"/>
</dbReference>
<dbReference type="Pfam" id="PF13409">
    <property type="entry name" value="GST_N_2"/>
    <property type="match status" value="1"/>
</dbReference>
<dbReference type="AlphaFoldDB" id="A0A916RDT8"/>
<organism evidence="2 3">
    <name type="scientific">Nitratireductor aestuarii</name>
    <dbReference type="NCBI Taxonomy" id="1735103"/>
    <lineage>
        <taxon>Bacteria</taxon>
        <taxon>Pseudomonadati</taxon>
        <taxon>Pseudomonadota</taxon>
        <taxon>Alphaproteobacteria</taxon>
        <taxon>Hyphomicrobiales</taxon>
        <taxon>Phyllobacteriaceae</taxon>
        <taxon>Nitratireductor</taxon>
    </lineage>
</organism>
<accession>A0A916RDT8</accession>
<dbReference type="InterPro" id="IPR040079">
    <property type="entry name" value="Glutathione_S-Trfase"/>
</dbReference>
<reference evidence="2" key="1">
    <citation type="journal article" date="2014" name="Int. J. Syst. Evol. Microbiol.">
        <title>Complete genome sequence of Corynebacterium casei LMG S-19264T (=DSM 44701T), isolated from a smear-ripened cheese.</title>
        <authorList>
            <consortium name="US DOE Joint Genome Institute (JGI-PGF)"/>
            <person name="Walter F."/>
            <person name="Albersmeier A."/>
            <person name="Kalinowski J."/>
            <person name="Ruckert C."/>
        </authorList>
    </citation>
    <scope>NUCLEOTIDE SEQUENCE</scope>
    <source>
        <strain evidence="2">CGMCC 1.15320</strain>
    </source>
</reference>
<protein>
    <submittedName>
        <fullName evidence="2">Glutathione S-transferase</fullName>
    </submittedName>
</protein>
<dbReference type="RefSeq" id="WP_188719242.1">
    <property type="nucleotide sequence ID" value="NZ_BMIF01000001.1"/>
</dbReference>
<dbReference type="Gene3D" id="3.40.30.10">
    <property type="entry name" value="Glutaredoxin"/>
    <property type="match status" value="1"/>
</dbReference>
<proteinExistence type="predicted"/>
<dbReference type="PANTHER" id="PTHR44051">
    <property type="entry name" value="GLUTATHIONE S-TRANSFERASE-RELATED"/>
    <property type="match status" value="1"/>
</dbReference>
<gene>
    <name evidence="2" type="ORF">GCM10011385_03910</name>
</gene>
<dbReference type="Proteomes" id="UP000636264">
    <property type="component" value="Unassembled WGS sequence"/>
</dbReference>
<comment type="caution">
    <text evidence="2">The sequence shown here is derived from an EMBL/GenBank/DDBJ whole genome shotgun (WGS) entry which is preliminary data.</text>
</comment>
<dbReference type="PANTHER" id="PTHR44051:SF21">
    <property type="entry name" value="GLUTATHIONE S-TRANSFERASE FAMILY PROTEIN"/>
    <property type="match status" value="1"/>
</dbReference>
<dbReference type="EMBL" id="BMIF01000001">
    <property type="protein sequence ID" value="GGA53644.1"/>
    <property type="molecule type" value="Genomic_DNA"/>
</dbReference>
<evidence type="ECO:0000313" key="2">
    <source>
        <dbReference type="EMBL" id="GGA53644.1"/>
    </source>
</evidence>
<dbReference type="PROSITE" id="PS50404">
    <property type="entry name" value="GST_NTER"/>
    <property type="match status" value="1"/>
</dbReference>
<dbReference type="CDD" id="cd03046">
    <property type="entry name" value="GST_N_GTT1_like"/>
    <property type="match status" value="1"/>
</dbReference>
<sequence length="213" mass="24012">MLKFYHSPWSRSFAIFWLLEELGVPYEMEIVNIRGTVPDDYRAIQPSKKVPAIVHDGKVVTERAAITLYLGETFNEKGLAPAPGDSDRAAYITQLVYHDSVFDPAICARAHKLQYVSNDYPFGTFEDMLAHVERVFTERPFAAGDRFTLADVIWGTGINYTMNVLGALPRLAVFEEYLKRVVDRPSFEATMAKESELVAKDPALLEFIRQSGG</sequence>
<dbReference type="InterPro" id="IPR004045">
    <property type="entry name" value="Glutathione_S-Trfase_N"/>
</dbReference>
<dbReference type="Gene3D" id="1.20.1050.10">
    <property type="match status" value="1"/>
</dbReference>
<name>A0A916RDT8_9HYPH</name>